<feature type="region of interest" description="Disordered" evidence="5">
    <location>
        <begin position="1"/>
        <end position="22"/>
    </location>
</feature>
<dbReference type="PANTHER" id="PTHR34965:SF1">
    <property type="entry name" value="OS07G0118300 PROTEIN"/>
    <property type="match status" value="1"/>
</dbReference>
<evidence type="ECO:0000256" key="4">
    <source>
        <dbReference type="ARBA" id="ARBA00023136"/>
    </source>
</evidence>
<feature type="transmembrane region" description="Helical" evidence="6">
    <location>
        <begin position="98"/>
        <end position="115"/>
    </location>
</feature>
<dbReference type="OrthoDB" id="206313at2759"/>
<feature type="transmembrane region" description="Helical" evidence="6">
    <location>
        <begin position="135"/>
        <end position="158"/>
    </location>
</feature>
<accession>A0A835K215</accession>
<feature type="transmembrane region" description="Helical" evidence="6">
    <location>
        <begin position="69"/>
        <end position="91"/>
    </location>
</feature>
<dbReference type="PANTHER" id="PTHR34965">
    <property type="entry name" value="OS07G0118300 PROTEIN"/>
    <property type="match status" value="1"/>
</dbReference>
<evidence type="ECO:0000256" key="1">
    <source>
        <dbReference type="ARBA" id="ARBA00004141"/>
    </source>
</evidence>
<keyword evidence="3 6" id="KW-1133">Transmembrane helix</keyword>
<comment type="caution">
    <text evidence="7">The sequence shown here is derived from an EMBL/GenBank/DDBJ whole genome shotgun (WGS) entry which is preliminary data.</text>
</comment>
<organism evidence="7 8">
    <name type="scientific">Salix dunnii</name>
    <dbReference type="NCBI Taxonomy" id="1413687"/>
    <lineage>
        <taxon>Eukaryota</taxon>
        <taxon>Viridiplantae</taxon>
        <taxon>Streptophyta</taxon>
        <taxon>Embryophyta</taxon>
        <taxon>Tracheophyta</taxon>
        <taxon>Spermatophyta</taxon>
        <taxon>Magnoliopsida</taxon>
        <taxon>eudicotyledons</taxon>
        <taxon>Gunneridae</taxon>
        <taxon>Pentapetalae</taxon>
        <taxon>rosids</taxon>
        <taxon>fabids</taxon>
        <taxon>Malpighiales</taxon>
        <taxon>Salicaceae</taxon>
        <taxon>Saliceae</taxon>
        <taxon>Salix</taxon>
    </lineage>
</organism>
<keyword evidence="8" id="KW-1185">Reference proteome</keyword>
<dbReference type="GO" id="GO:0016020">
    <property type="term" value="C:membrane"/>
    <property type="evidence" value="ECO:0007669"/>
    <property type="project" value="UniProtKB-SubCell"/>
</dbReference>
<gene>
    <name evidence="7" type="ORF">SADUNF_Sadunf07G0099200</name>
</gene>
<dbReference type="Proteomes" id="UP000657918">
    <property type="component" value="Unassembled WGS sequence"/>
</dbReference>
<evidence type="ECO:0000313" key="7">
    <source>
        <dbReference type="EMBL" id="KAF9679045.1"/>
    </source>
</evidence>
<evidence type="ECO:0000256" key="5">
    <source>
        <dbReference type="SAM" id="MobiDB-lite"/>
    </source>
</evidence>
<comment type="subcellular location">
    <subcellularLocation>
        <location evidence="1">Membrane</location>
        <topology evidence="1">Multi-pass membrane protein</topology>
    </subcellularLocation>
</comment>
<sequence>MERNEETVPLPPSPRESSSSLRARSGPDLLLVICRCFSVVTALTAILCIAVNLISAIRSFTDGSDVFNGIFRCYAVIVALIVVVAETEWAFIIKFWKVLEYWVGRGMLQIFVAVMTRAFPDYSSKQKQFVVLENVASYMLLACGVVYVVLGILCIGCLKRSRQQKQTTREQAIKDLEVSCIAVVLEMIIGIECLYEVPVLHFTPSLMAFNSISRSLRAKYTAKWPFSAVDDVRCSCQRVCTDHLVTLQDCSSVLAIQVLMTEMGGSSSFATYLMLASAGPPFSNGRKPPWHKY</sequence>
<feature type="transmembrane region" description="Helical" evidence="6">
    <location>
        <begin position="29"/>
        <end position="57"/>
    </location>
</feature>
<evidence type="ECO:0000313" key="8">
    <source>
        <dbReference type="Proteomes" id="UP000657918"/>
    </source>
</evidence>
<dbReference type="AlphaFoldDB" id="A0A835K215"/>
<evidence type="ECO:0000256" key="3">
    <source>
        <dbReference type="ARBA" id="ARBA00022989"/>
    </source>
</evidence>
<evidence type="ECO:0000256" key="6">
    <source>
        <dbReference type="SAM" id="Phobius"/>
    </source>
</evidence>
<proteinExistence type="predicted"/>
<dbReference type="EMBL" id="JADGMS010000007">
    <property type="protein sequence ID" value="KAF9679045.1"/>
    <property type="molecule type" value="Genomic_DNA"/>
</dbReference>
<protein>
    <submittedName>
        <fullName evidence="7">Uncharacterized protein</fullName>
    </submittedName>
</protein>
<dbReference type="InterPro" id="IPR013714">
    <property type="entry name" value="Golgi_TVP15"/>
</dbReference>
<dbReference type="Pfam" id="PF08507">
    <property type="entry name" value="COPI_assoc"/>
    <property type="match status" value="1"/>
</dbReference>
<name>A0A835K215_9ROSI</name>
<keyword evidence="4 6" id="KW-0472">Membrane</keyword>
<evidence type="ECO:0000256" key="2">
    <source>
        <dbReference type="ARBA" id="ARBA00022692"/>
    </source>
</evidence>
<reference evidence="7 8" key="1">
    <citation type="submission" date="2020-10" db="EMBL/GenBank/DDBJ databases">
        <title>Plant Genome Project.</title>
        <authorList>
            <person name="Zhang R.-G."/>
        </authorList>
    </citation>
    <scope>NUCLEOTIDE SEQUENCE [LARGE SCALE GENOMIC DNA]</scope>
    <source>
        <strain evidence="7">FAFU-HL-1</strain>
        <tissue evidence="7">Leaf</tissue>
    </source>
</reference>
<keyword evidence="2 6" id="KW-0812">Transmembrane</keyword>